<dbReference type="InterPro" id="IPR036388">
    <property type="entry name" value="WH-like_DNA-bd_sf"/>
</dbReference>
<dbReference type="Gene3D" id="1.10.10.10">
    <property type="entry name" value="Winged helix-like DNA-binding domain superfamily/Winged helix DNA-binding domain"/>
    <property type="match status" value="1"/>
</dbReference>
<dbReference type="PANTHER" id="PTHR33204">
    <property type="entry name" value="TRANSCRIPTIONAL REGULATOR, MARR FAMILY"/>
    <property type="match status" value="1"/>
</dbReference>
<keyword evidence="7" id="KW-1185">Reference proteome</keyword>
<evidence type="ECO:0000256" key="2">
    <source>
        <dbReference type="ARBA" id="ARBA00023125"/>
    </source>
</evidence>
<accession>A0ABP6LHE5</accession>
<feature type="region of interest" description="Disordered" evidence="4">
    <location>
        <begin position="1"/>
        <end position="20"/>
    </location>
</feature>
<evidence type="ECO:0000256" key="3">
    <source>
        <dbReference type="ARBA" id="ARBA00023163"/>
    </source>
</evidence>
<dbReference type="Pfam" id="PF01638">
    <property type="entry name" value="HxlR"/>
    <property type="match status" value="1"/>
</dbReference>
<dbReference type="InterPro" id="IPR036390">
    <property type="entry name" value="WH_DNA-bd_sf"/>
</dbReference>
<dbReference type="EMBL" id="BAAAUF010000019">
    <property type="protein sequence ID" value="GAA3043399.1"/>
    <property type="molecule type" value="Genomic_DNA"/>
</dbReference>
<gene>
    <name evidence="6" type="ORF">GCM10010448_27800</name>
</gene>
<evidence type="ECO:0000256" key="4">
    <source>
        <dbReference type="SAM" id="MobiDB-lite"/>
    </source>
</evidence>
<organism evidence="6 7">
    <name type="scientific">Streptomyces glomeratus</name>
    <dbReference type="NCBI Taxonomy" id="284452"/>
    <lineage>
        <taxon>Bacteria</taxon>
        <taxon>Bacillati</taxon>
        <taxon>Actinomycetota</taxon>
        <taxon>Actinomycetes</taxon>
        <taxon>Kitasatosporales</taxon>
        <taxon>Streptomycetaceae</taxon>
        <taxon>Streptomyces</taxon>
    </lineage>
</organism>
<dbReference type="InterPro" id="IPR002577">
    <property type="entry name" value="HTH_HxlR"/>
</dbReference>
<keyword evidence="1" id="KW-0805">Transcription regulation</keyword>
<dbReference type="SUPFAM" id="SSF46785">
    <property type="entry name" value="Winged helix' DNA-binding domain"/>
    <property type="match status" value="1"/>
</dbReference>
<keyword evidence="2" id="KW-0238">DNA-binding</keyword>
<evidence type="ECO:0000313" key="6">
    <source>
        <dbReference type="EMBL" id="GAA3043399.1"/>
    </source>
</evidence>
<comment type="caution">
    <text evidence="6">The sequence shown here is derived from an EMBL/GenBank/DDBJ whole genome shotgun (WGS) entry which is preliminary data.</text>
</comment>
<dbReference type="PROSITE" id="PS51118">
    <property type="entry name" value="HTH_HXLR"/>
    <property type="match status" value="1"/>
</dbReference>
<feature type="domain" description="HTH hxlR-type" evidence="5">
    <location>
        <begin position="22"/>
        <end position="114"/>
    </location>
</feature>
<sequence length="128" mass="14289">MSGYVTETPRPRRPVRGSTSGRPIMAALDLFGRRWNLRIIWELHQGPTGFRSLQQLCDGISSSVLRQRLVELAQAGVVVQQDDSSYTLTALGEDAYRALSPLNRWAHTWADALAEQTTSHQATPENEV</sequence>
<evidence type="ECO:0000256" key="1">
    <source>
        <dbReference type="ARBA" id="ARBA00023015"/>
    </source>
</evidence>
<proteinExistence type="predicted"/>
<name>A0ABP6LHE5_9ACTN</name>
<evidence type="ECO:0000313" key="7">
    <source>
        <dbReference type="Proteomes" id="UP001501532"/>
    </source>
</evidence>
<evidence type="ECO:0000259" key="5">
    <source>
        <dbReference type="PROSITE" id="PS51118"/>
    </source>
</evidence>
<protein>
    <submittedName>
        <fullName evidence="6">Winged helix-turn-helix transcriptional regulator</fullName>
    </submittedName>
</protein>
<dbReference type="Proteomes" id="UP001501532">
    <property type="component" value="Unassembled WGS sequence"/>
</dbReference>
<dbReference type="PANTHER" id="PTHR33204:SF37">
    <property type="entry name" value="HTH-TYPE TRANSCRIPTIONAL REGULATOR YODB"/>
    <property type="match status" value="1"/>
</dbReference>
<keyword evidence="3" id="KW-0804">Transcription</keyword>
<reference evidence="7" key="1">
    <citation type="journal article" date="2019" name="Int. J. Syst. Evol. Microbiol.">
        <title>The Global Catalogue of Microorganisms (GCM) 10K type strain sequencing project: providing services to taxonomists for standard genome sequencing and annotation.</title>
        <authorList>
            <consortium name="The Broad Institute Genomics Platform"/>
            <consortium name="The Broad Institute Genome Sequencing Center for Infectious Disease"/>
            <person name="Wu L."/>
            <person name="Ma J."/>
        </authorList>
    </citation>
    <scope>NUCLEOTIDE SEQUENCE [LARGE SCALE GENOMIC DNA]</scope>
    <source>
        <strain evidence="7">JCM 9091</strain>
    </source>
</reference>